<protein>
    <submittedName>
        <fullName evidence="2">Uncharacterized protein</fullName>
    </submittedName>
</protein>
<accession>A0A4Y2LFT5</accession>
<dbReference type="Proteomes" id="UP000499080">
    <property type="component" value="Unassembled WGS sequence"/>
</dbReference>
<reference evidence="2 3" key="1">
    <citation type="journal article" date="2019" name="Sci. Rep.">
        <title>Orb-weaving spider Araneus ventricosus genome elucidates the spidroin gene catalogue.</title>
        <authorList>
            <person name="Kono N."/>
            <person name="Nakamura H."/>
            <person name="Ohtoshi R."/>
            <person name="Moran D.A.P."/>
            <person name="Shinohara A."/>
            <person name="Yoshida Y."/>
            <person name="Fujiwara M."/>
            <person name="Mori M."/>
            <person name="Tomita M."/>
            <person name="Arakawa K."/>
        </authorList>
    </citation>
    <scope>NUCLEOTIDE SEQUENCE [LARGE SCALE GENOMIC DNA]</scope>
</reference>
<evidence type="ECO:0000256" key="1">
    <source>
        <dbReference type="SAM" id="MobiDB-lite"/>
    </source>
</evidence>
<feature type="region of interest" description="Disordered" evidence="1">
    <location>
        <begin position="15"/>
        <end position="35"/>
    </location>
</feature>
<sequence length="98" mass="10973">MDMGRPAERHTELVLMTGRATAPPNKEPVREGGPTTCRLQPPLRLHPRHRNDPALAQAVHKIGVNTTFNITRPSLELMWLLSGLEEMFVSGFYSIAKN</sequence>
<dbReference type="EMBL" id="BGPR01005807">
    <property type="protein sequence ID" value="GBN13585.1"/>
    <property type="molecule type" value="Genomic_DNA"/>
</dbReference>
<evidence type="ECO:0000313" key="2">
    <source>
        <dbReference type="EMBL" id="GBN13585.1"/>
    </source>
</evidence>
<evidence type="ECO:0000313" key="3">
    <source>
        <dbReference type="Proteomes" id="UP000499080"/>
    </source>
</evidence>
<name>A0A4Y2LFT5_ARAVE</name>
<gene>
    <name evidence="2" type="ORF">AVEN_173177_1</name>
</gene>
<organism evidence="2 3">
    <name type="scientific">Araneus ventricosus</name>
    <name type="common">Orbweaver spider</name>
    <name type="synonym">Epeira ventricosa</name>
    <dbReference type="NCBI Taxonomy" id="182803"/>
    <lineage>
        <taxon>Eukaryota</taxon>
        <taxon>Metazoa</taxon>
        <taxon>Ecdysozoa</taxon>
        <taxon>Arthropoda</taxon>
        <taxon>Chelicerata</taxon>
        <taxon>Arachnida</taxon>
        <taxon>Araneae</taxon>
        <taxon>Araneomorphae</taxon>
        <taxon>Entelegynae</taxon>
        <taxon>Araneoidea</taxon>
        <taxon>Araneidae</taxon>
        <taxon>Araneus</taxon>
    </lineage>
</organism>
<proteinExistence type="predicted"/>
<dbReference type="AlphaFoldDB" id="A0A4Y2LFT5"/>
<comment type="caution">
    <text evidence="2">The sequence shown here is derived from an EMBL/GenBank/DDBJ whole genome shotgun (WGS) entry which is preliminary data.</text>
</comment>
<keyword evidence="3" id="KW-1185">Reference proteome</keyword>